<feature type="transmembrane region" description="Helical" evidence="6">
    <location>
        <begin position="244"/>
        <end position="263"/>
    </location>
</feature>
<keyword evidence="4 6" id="KW-1133">Transmembrane helix</keyword>
<evidence type="ECO:0000256" key="3">
    <source>
        <dbReference type="ARBA" id="ARBA00022692"/>
    </source>
</evidence>
<comment type="subcellular location">
    <subcellularLocation>
        <location evidence="1">Membrane</location>
        <topology evidence="1">Multi-pass membrane protein</topology>
    </subcellularLocation>
</comment>
<evidence type="ECO:0000256" key="6">
    <source>
        <dbReference type="SAM" id="Phobius"/>
    </source>
</evidence>
<feature type="transmembrane region" description="Helical" evidence="6">
    <location>
        <begin position="275"/>
        <end position="297"/>
    </location>
</feature>
<dbReference type="PANTHER" id="PTHR21716">
    <property type="entry name" value="TRANSMEMBRANE PROTEIN"/>
    <property type="match status" value="1"/>
</dbReference>
<evidence type="ECO:0000256" key="1">
    <source>
        <dbReference type="ARBA" id="ARBA00004141"/>
    </source>
</evidence>
<evidence type="ECO:0000313" key="7">
    <source>
        <dbReference type="EMBL" id="HGE66317.1"/>
    </source>
</evidence>
<keyword evidence="3 6" id="KW-0812">Transmembrane</keyword>
<evidence type="ECO:0000256" key="2">
    <source>
        <dbReference type="ARBA" id="ARBA00009773"/>
    </source>
</evidence>
<dbReference type="Pfam" id="PF01594">
    <property type="entry name" value="AI-2E_transport"/>
    <property type="match status" value="1"/>
</dbReference>
<organism evidence="7">
    <name type="scientific">Geoglobus ahangari</name>
    <dbReference type="NCBI Taxonomy" id="113653"/>
    <lineage>
        <taxon>Archaea</taxon>
        <taxon>Methanobacteriati</taxon>
        <taxon>Methanobacteriota</taxon>
        <taxon>Archaeoglobi</taxon>
        <taxon>Archaeoglobales</taxon>
        <taxon>Archaeoglobaceae</taxon>
        <taxon>Geoglobus</taxon>
    </lineage>
</organism>
<comment type="caution">
    <text evidence="7">The sequence shown here is derived from an EMBL/GenBank/DDBJ whole genome shotgun (WGS) entry which is preliminary data.</text>
</comment>
<feature type="transmembrane region" description="Helical" evidence="6">
    <location>
        <begin position="213"/>
        <end position="238"/>
    </location>
</feature>
<dbReference type="EMBL" id="DTPI01000028">
    <property type="protein sequence ID" value="HGE66317.1"/>
    <property type="molecule type" value="Genomic_DNA"/>
</dbReference>
<evidence type="ECO:0000256" key="4">
    <source>
        <dbReference type="ARBA" id="ARBA00022989"/>
    </source>
</evidence>
<feature type="transmembrane region" description="Helical" evidence="6">
    <location>
        <begin position="127"/>
        <end position="148"/>
    </location>
</feature>
<evidence type="ECO:0000313" key="9">
    <source>
        <dbReference type="EMBL" id="HHF47695.1"/>
    </source>
</evidence>
<evidence type="ECO:0000313" key="8">
    <source>
        <dbReference type="EMBL" id="HGU59168.1"/>
    </source>
</evidence>
<evidence type="ECO:0000256" key="5">
    <source>
        <dbReference type="ARBA" id="ARBA00023136"/>
    </source>
</evidence>
<feature type="transmembrane region" description="Helical" evidence="6">
    <location>
        <begin position="180"/>
        <end position="201"/>
    </location>
</feature>
<feature type="transmembrane region" description="Helical" evidence="6">
    <location>
        <begin position="58"/>
        <end position="84"/>
    </location>
</feature>
<keyword evidence="5 6" id="KW-0472">Membrane</keyword>
<proteinExistence type="inferred from homology"/>
<dbReference type="GO" id="GO:0016020">
    <property type="term" value="C:membrane"/>
    <property type="evidence" value="ECO:0007669"/>
    <property type="project" value="UniProtKB-SubCell"/>
</dbReference>
<protein>
    <submittedName>
        <fullName evidence="7">AI-2E family transporter</fullName>
    </submittedName>
</protein>
<reference evidence="7" key="1">
    <citation type="journal article" date="2020" name="mSystems">
        <title>Genome- and Community-Level Interaction Insights into Carbon Utilization and Element Cycling Functions of Hydrothermarchaeota in Hydrothermal Sediment.</title>
        <authorList>
            <person name="Zhou Z."/>
            <person name="Liu Y."/>
            <person name="Xu W."/>
            <person name="Pan J."/>
            <person name="Luo Z.H."/>
            <person name="Li M."/>
        </authorList>
    </citation>
    <scope>NUCLEOTIDE SEQUENCE [LARGE SCALE GENOMIC DNA]</scope>
    <source>
        <strain evidence="9">SpSt-10</strain>
        <strain evidence="8">SpSt-62</strain>
        <strain evidence="7">SpSt-97</strain>
    </source>
</reference>
<gene>
    <name evidence="9" type="ORF">ENL48_00315</name>
    <name evidence="8" type="ORF">ENT89_03075</name>
    <name evidence="7" type="ORF">ENX77_04230</name>
</gene>
<dbReference type="AlphaFoldDB" id="A0A7C3YCH4"/>
<name>A0A7C3YCH4_9EURY</name>
<accession>A0A7C3YCH4</accession>
<dbReference type="EMBL" id="DTAK01000015">
    <property type="protein sequence ID" value="HGU59168.1"/>
    <property type="molecule type" value="Genomic_DNA"/>
</dbReference>
<sequence length="320" mass="36048">MEKLKLAVIIAVFILFLYLISPLLDGVVMGIAFAYVAKPIHEKLRIRLREPFSAFISTTIIAIPIFFFFFYGIFQGITQLVFILSNYDIVDLLNKYIGTSKLVSTLINQAITFISNKIGDLAVKITTRFIFFIMNFAISIVVCFYIIADGKRVAEKAINLFKSEELKTFFIEIDKTLTGLWFGNFIAALLIGLASIPYFLIFEVPYASLLSGLMFLAALIPVFAEWMVILPVAFYLYFVDPIKALWFTVIGAVFFYIIPELILRPQFVGYTSKIHPLLLLLSFIGGGIVAGVTGFFLTPMLAATLSAVYNHFVKYTQTEL</sequence>
<feature type="transmembrane region" description="Helical" evidence="6">
    <location>
        <begin position="6"/>
        <end position="37"/>
    </location>
</feature>
<comment type="similarity">
    <text evidence="2">Belongs to the autoinducer-2 exporter (AI-2E) (TC 2.A.86) family.</text>
</comment>
<dbReference type="InterPro" id="IPR002549">
    <property type="entry name" value="AI-2E-like"/>
</dbReference>
<dbReference type="EMBL" id="DRUC01000007">
    <property type="protein sequence ID" value="HHF47695.1"/>
    <property type="molecule type" value="Genomic_DNA"/>
</dbReference>
<dbReference type="PANTHER" id="PTHR21716:SF4">
    <property type="entry name" value="TRANSMEMBRANE PROTEIN 245"/>
    <property type="match status" value="1"/>
</dbReference>